<dbReference type="AlphaFoldDB" id="A0A8H4XGP4"/>
<dbReference type="CDD" id="cd12148">
    <property type="entry name" value="fungal_TF_MHR"/>
    <property type="match status" value="1"/>
</dbReference>
<dbReference type="InterPro" id="IPR036864">
    <property type="entry name" value="Zn2-C6_fun-type_DNA-bd_sf"/>
</dbReference>
<feature type="region of interest" description="Disordered" evidence="3">
    <location>
        <begin position="33"/>
        <end position="58"/>
    </location>
</feature>
<dbReference type="InterPro" id="IPR050987">
    <property type="entry name" value="AtrR-like"/>
</dbReference>
<keyword evidence="7" id="KW-1185">Reference proteome</keyword>
<feature type="compositionally biased region" description="Polar residues" evidence="3">
    <location>
        <begin position="33"/>
        <end position="51"/>
    </location>
</feature>
<evidence type="ECO:0000256" key="3">
    <source>
        <dbReference type="SAM" id="MobiDB-lite"/>
    </source>
</evidence>
<feature type="transmembrane region" description="Helical" evidence="4">
    <location>
        <begin position="385"/>
        <end position="409"/>
    </location>
</feature>
<dbReference type="PANTHER" id="PTHR46910:SF5">
    <property type="entry name" value="ZN(II)2CYS6 TRANSCRIPTION FACTOR (EUROFUNG)"/>
    <property type="match status" value="1"/>
</dbReference>
<evidence type="ECO:0000313" key="6">
    <source>
        <dbReference type="EMBL" id="KAF4973561.1"/>
    </source>
</evidence>
<protein>
    <recommendedName>
        <fullName evidence="5">Xylanolytic transcriptional activator regulatory domain-containing protein</fullName>
    </recommendedName>
</protein>
<dbReference type="GO" id="GO:0000981">
    <property type="term" value="F:DNA-binding transcription factor activity, RNA polymerase II-specific"/>
    <property type="evidence" value="ECO:0007669"/>
    <property type="project" value="InterPro"/>
</dbReference>
<proteinExistence type="predicted"/>
<dbReference type="Pfam" id="PF00172">
    <property type="entry name" value="Zn_clus"/>
    <property type="match status" value="1"/>
</dbReference>
<evidence type="ECO:0000256" key="4">
    <source>
        <dbReference type="SAM" id="Phobius"/>
    </source>
</evidence>
<dbReference type="GO" id="GO:0006351">
    <property type="term" value="P:DNA-templated transcription"/>
    <property type="evidence" value="ECO:0007669"/>
    <property type="project" value="InterPro"/>
</dbReference>
<dbReference type="Gene3D" id="4.10.240.10">
    <property type="entry name" value="Zn(2)-C6 fungal-type DNA-binding domain"/>
    <property type="match status" value="1"/>
</dbReference>
<organism evidence="6 7">
    <name type="scientific">Fusarium sarcochroum</name>
    <dbReference type="NCBI Taxonomy" id="1208366"/>
    <lineage>
        <taxon>Eukaryota</taxon>
        <taxon>Fungi</taxon>
        <taxon>Dikarya</taxon>
        <taxon>Ascomycota</taxon>
        <taxon>Pezizomycotina</taxon>
        <taxon>Sordariomycetes</taxon>
        <taxon>Hypocreomycetidae</taxon>
        <taxon>Hypocreales</taxon>
        <taxon>Nectriaceae</taxon>
        <taxon>Fusarium</taxon>
        <taxon>Fusarium lateritium species complex</taxon>
    </lineage>
</organism>
<evidence type="ECO:0000313" key="7">
    <source>
        <dbReference type="Proteomes" id="UP000622797"/>
    </source>
</evidence>
<reference evidence="6" key="2">
    <citation type="submission" date="2020-05" db="EMBL/GenBank/DDBJ databases">
        <authorList>
            <person name="Kim H.-S."/>
            <person name="Proctor R.H."/>
            <person name="Brown D.W."/>
        </authorList>
    </citation>
    <scope>NUCLEOTIDE SEQUENCE</scope>
    <source>
        <strain evidence="6">NRRL 20472</strain>
    </source>
</reference>
<reference evidence="6" key="1">
    <citation type="journal article" date="2020" name="BMC Genomics">
        <title>Correction to: Identification and distribution of gene clusters required for synthesis of sphingolipid metabolism inhibitors in diverse species of the filamentous fungus Fusarium.</title>
        <authorList>
            <person name="Kim H.S."/>
            <person name="Lohmar J.M."/>
            <person name="Busman M."/>
            <person name="Brown D.W."/>
            <person name="Naumann T.A."/>
            <person name="Divon H.H."/>
            <person name="Lysoe E."/>
            <person name="Uhlig S."/>
            <person name="Proctor R.H."/>
        </authorList>
    </citation>
    <scope>NUCLEOTIDE SEQUENCE</scope>
    <source>
        <strain evidence="6">NRRL 20472</strain>
    </source>
</reference>
<sequence>MDQTHTSIIPRAIRCNRKLPCSNCQTSNLACRSTSKPAAVRVSSTPTPTEQPDSEKHVDRLHDRILALENAMQELVGRNNHGSSEPPDVSANGDQRPHESKMIATTTFEGVPSFRRQAFEASQITHLTAPDINASPPVMQGLAVLQGILEQPDASSRPEGSRSSALRGNSSPRMELPPSDFVIRVLRMMDGYQREETVAKMPGSKADDIRRLFWQVYIFDKNLSLRLGRAPSIQDYDVDLKQQSPSQDPRGNPWSAATSAIIAFSSHQARIYELLYSPSSNKRADGDRKDVANRLAQDLDIWYQEWKTIDASQAANREFFETTFGPIEVAYFSVLTLVFRGATPSSSALDISPACYEAAQKGLQAHLDYWTRSVANNSKVVLSFYAIWILLYSSFTPYIITFLHCIATLSPSDLQLLKNVHETLKEARSTSEAIKRYYEICQTLYRIAEAFVEHRVSLADQAPDFPFANPAFFVQRLEADLWSGSFSTSSFADLDNFPFSLEG</sequence>
<feature type="region of interest" description="Disordered" evidence="3">
    <location>
        <begin position="152"/>
        <end position="175"/>
    </location>
</feature>
<dbReference type="EMBL" id="JABEXW010000012">
    <property type="protein sequence ID" value="KAF4973561.1"/>
    <property type="molecule type" value="Genomic_DNA"/>
</dbReference>
<evidence type="ECO:0000256" key="2">
    <source>
        <dbReference type="ARBA" id="ARBA00023242"/>
    </source>
</evidence>
<gene>
    <name evidence="6" type="ORF">FSARC_170</name>
</gene>
<feature type="region of interest" description="Disordered" evidence="3">
    <location>
        <begin position="77"/>
        <end position="97"/>
    </location>
</feature>
<keyword evidence="4" id="KW-0812">Transmembrane</keyword>
<evidence type="ECO:0000259" key="5">
    <source>
        <dbReference type="SMART" id="SM00906"/>
    </source>
</evidence>
<dbReference type="InterPro" id="IPR007219">
    <property type="entry name" value="XnlR_reg_dom"/>
</dbReference>
<keyword evidence="1" id="KW-0479">Metal-binding</keyword>
<comment type="caution">
    <text evidence="6">The sequence shown here is derived from an EMBL/GenBank/DDBJ whole genome shotgun (WGS) entry which is preliminary data.</text>
</comment>
<keyword evidence="4" id="KW-1133">Transmembrane helix</keyword>
<dbReference type="Proteomes" id="UP000622797">
    <property type="component" value="Unassembled WGS sequence"/>
</dbReference>
<dbReference type="SMART" id="SM00906">
    <property type="entry name" value="Fungal_trans"/>
    <property type="match status" value="1"/>
</dbReference>
<dbReference type="PANTHER" id="PTHR46910">
    <property type="entry name" value="TRANSCRIPTION FACTOR PDR1"/>
    <property type="match status" value="1"/>
</dbReference>
<dbReference type="OrthoDB" id="103819at2759"/>
<feature type="domain" description="Xylanolytic transcriptional activator regulatory" evidence="5">
    <location>
        <begin position="136"/>
        <end position="249"/>
    </location>
</feature>
<dbReference type="InterPro" id="IPR001138">
    <property type="entry name" value="Zn2Cys6_DnaBD"/>
</dbReference>
<dbReference type="GO" id="GO:0003677">
    <property type="term" value="F:DNA binding"/>
    <property type="evidence" value="ECO:0007669"/>
    <property type="project" value="InterPro"/>
</dbReference>
<dbReference type="CDD" id="cd00067">
    <property type="entry name" value="GAL4"/>
    <property type="match status" value="1"/>
</dbReference>
<keyword evidence="2" id="KW-0539">Nucleus</keyword>
<name>A0A8H4XGP4_9HYPO</name>
<accession>A0A8H4XGP4</accession>
<evidence type="ECO:0000256" key="1">
    <source>
        <dbReference type="ARBA" id="ARBA00022723"/>
    </source>
</evidence>
<keyword evidence="4" id="KW-0472">Membrane</keyword>
<feature type="compositionally biased region" description="Polar residues" evidence="3">
    <location>
        <begin position="161"/>
        <end position="172"/>
    </location>
</feature>
<dbReference type="GO" id="GO:0008270">
    <property type="term" value="F:zinc ion binding"/>
    <property type="evidence" value="ECO:0007669"/>
    <property type="project" value="InterPro"/>
</dbReference>